<evidence type="ECO:0000256" key="5">
    <source>
        <dbReference type="ARBA" id="ARBA00025758"/>
    </source>
</evidence>
<evidence type="ECO:0000313" key="8">
    <source>
        <dbReference type="EMBL" id="KAB7498369.1"/>
    </source>
</evidence>
<comment type="subcellular location">
    <subcellularLocation>
        <location evidence="1">Cytoplasm</location>
    </subcellularLocation>
</comment>
<comment type="subunit">
    <text evidence="7">Part of the core SMN complex.</text>
</comment>
<dbReference type="Proteomes" id="UP000326759">
    <property type="component" value="Unassembled WGS sequence"/>
</dbReference>
<dbReference type="AlphaFoldDB" id="A0A5N5SXG5"/>
<dbReference type="PIRSF" id="PIRSF038038">
    <property type="entry name" value="SMN_Gemin2"/>
    <property type="match status" value="1"/>
</dbReference>
<evidence type="ECO:0000256" key="6">
    <source>
        <dbReference type="ARBA" id="ARBA00047179"/>
    </source>
</evidence>
<keyword evidence="4 7" id="KW-0508">mRNA splicing</keyword>
<evidence type="ECO:0000256" key="1">
    <source>
        <dbReference type="ARBA" id="ARBA00004496"/>
    </source>
</evidence>
<accession>A0A5N5SXG5</accession>
<name>A0A5N5SXG5_9CRUS</name>
<dbReference type="GO" id="GO:0032797">
    <property type="term" value="C:SMN complex"/>
    <property type="evidence" value="ECO:0007669"/>
    <property type="project" value="UniProtKB-UniRule"/>
</dbReference>
<evidence type="ECO:0000256" key="2">
    <source>
        <dbReference type="ARBA" id="ARBA00022490"/>
    </source>
</evidence>
<comment type="similarity">
    <text evidence="5 7">Belongs to the gemin-2 family.</text>
</comment>
<organism evidence="8 9">
    <name type="scientific">Armadillidium nasatum</name>
    <dbReference type="NCBI Taxonomy" id="96803"/>
    <lineage>
        <taxon>Eukaryota</taxon>
        <taxon>Metazoa</taxon>
        <taxon>Ecdysozoa</taxon>
        <taxon>Arthropoda</taxon>
        <taxon>Crustacea</taxon>
        <taxon>Multicrustacea</taxon>
        <taxon>Malacostraca</taxon>
        <taxon>Eumalacostraca</taxon>
        <taxon>Peracarida</taxon>
        <taxon>Isopoda</taxon>
        <taxon>Oniscidea</taxon>
        <taxon>Crinocheta</taxon>
        <taxon>Armadillidiidae</taxon>
        <taxon>Armadillidium</taxon>
    </lineage>
</organism>
<dbReference type="GO" id="GO:0000387">
    <property type="term" value="P:spliceosomal snRNP assembly"/>
    <property type="evidence" value="ECO:0007669"/>
    <property type="project" value="UniProtKB-UniRule"/>
</dbReference>
<dbReference type="InterPro" id="IPR017364">
    <property type="entry name" value="GEMIN2"/>
</dbReference>
<keyword evidence="9" id="KW-1185">Reference proteome</keyword>
<protein>
    <recommendedName>
        <fullName evidence="6 7">Gem-associated protein 2</fullName>
    </recommendedName>
</protein>
<comment type="caution">
    <text evidence="8">The sequence shown here is derived from an EMBL/GenBank/DDBJ whole genome shotgun (WGS) entry which is preliminary data.</text>
</comment>
<dbReference type="PANTHER" id="PTHR12794:SF0">
    <property type="entry name" value="GEM-ASSOCIATED PROTEIN 2"/>
    <property type="match status" value="1"/>
</dbReference>
<gene>
    <name evidence="8" type="primary">gemin2</name>
    <name evidence="8" type="ORF">Anas_06323</name>
</gene>
<evidence type="ECO:0000313" key="9">
    <source>
        <dbReference type="Proteomes" id="UP000326759"/>
    </source>
</evidence>
<dbReference type="EMBL" id="SEYY01019348">
    <property type="protein sequence ID" value="KAB7498369.1"/>
    <property type="molecule type" value="Genomic_DNA"/>
</dbReference>
<evidence type="ECO:0000256" key="4">
    <source>
        <dbReference type="ARBA" id="ARBA00023187"/>
    </source>
</evidence>
<evidence type="ECO:0000256" key="7">
    <source>
        <dbReference type="PIRNR" id="PIRNR038038"/>
    </source>
</evidence>
<reference evidence="8 9" key="1">
    <citation type="journal article" date="2019" name="PLoS Biol.">
        <title>Sex chromosomes control vertical transmission of feminizing Wolbachia symbionts in an isopod.</title>
        <authorList>
            <person name="Becking T."/>
            <person name="Chebbi M.A."/>
            <person name="Giraud I."/>
            <person name="Moumen B."/>
            <person name="Laverre T."/>
            <person name="Caubet Y."/>
            <person name="Peccoud J."/>
            <person name="Gilbert C."/>
            <person name="Cordaux R."/>
        </authorList>
    </citation>
    <scope>NUCLEOTIDE SEQUENCE [LARGE SCALE GENOMIC DNA]</scope>
    <source>
        <strain evidence="8">ANa2</strain>
        <tissue evidence="8">Whole body excluding digestive tract and cuticle</tissue>
    </source>
</reference>
<keyword evidence="2 7" id="KW-0963">Cytoplasm</keyword>
<dbReference type="InterPro" id="IPR035426">
    <property type="entry name" value="Gemin2/Brr1"/>
</dbReference>
<sequence length="256" mass="29190">MDSSDEGENIMSQALPIGNLDFNNFDPSAPPASAEEYLKKVMWEAKQCEEIVTVNLKQDQIKKHQPIVKKPNKMSAPLEFVPPREVQKEFLAQFSLLRDKIESCRTTGNIPSPPVRLPREREQEKWCNLCFGSSFQRSILLKQGKTESELPPLVEGTQPLLSILLNISSITLENIIEWHSNWLEVVGFSELQGRWLFSLLACLEKPLTPEMCSLLRGVLKNCALIRASLESVDHPHLIHLNMLNHNHLSLFWTKTI</sequence>
<dbReference type="OrthoDB" id="428895at2759"/>
<comment type="function">
    <text evidence="7">The SMN complex catalyzes the assembly of small nuclear ribonucleoproteins (snRNPs), the building blocks of the spliceosome, and thereby plays an important role in the splicing of cellular pre-mRNAs.</text>
</comment>
<dbReference type="PANTHER" id="PTHR12794">
    <property type="entry name" value="GEMIN2"/>
    <property type="match status" value="1"/>
</dbReference>
<evidence type="ECO:0000256" key="3">
    <source>
        <dbReference type="ARBA" id="ARBA00022664"/>
    </source>
</evidence>
<dbReference type="Pfam" id="PF04938">
    <property type="entry name" value="SIP1"/>
    <property type="match status" value="1"/>
</dbReference>
<dbReference type="Gene3D" id="1.20.58.1070">
    <property type="match status" value="1"/>
</dbReference>
<proteinExistence type="inferred from homology"/>
<keyword evidence="3 7" id="KW-0507">mRNA processing</keyword>
<dbReference type="GO" id="GO:0005681">
    <property type="term" value="C:spliceosomal complex"/>
    <property type="evidence" value="ECO:0007669"/>
    <property type="project" value="UniProtKB-UniRule"/>
</dbReference>
<dbReference type="GO" id="GO:0000245">
    <property type="term" value="P:spliceosomal complex assembly"/>
    <property type="evidence" value="ECO:0007669"/>
    <property type="project" value="UniProtKB-UniRule"/>
</dbReference>